<evidence type="ECO:0000313" key="3">
    <source>
        <dbReference type="Proteomes" id="UP001501470"/>
    </source>
</evidence>
<dbReference type="PANTHER" id="PTHR43252:SF6">
    <property type="entry name" value="NEGATIVE TRANSCRIPTION REGULATOR PADR"/>
    <property type="match status" value="1"/>
</dbReference>
<dbReference type="PANTHER" id="PTHR43252">
    <property type="entry name" value="TRANSCRIPTIONAL REGULATOR YQJI"/>
    <property type="match status" value="1"/>
</dbReference>
<dbReference type="InterPro" id="IPR036388">
    <property type="entry name" value="WH-like_DNA-bd_sf"/>
</dbReference>
<evidence type="ECO:0000313" key="2">
    <source>
        <dbReference type="EMBL" id="GAA1500945.1"/>
    </source>
</evidence>
<protein>
    <submittedName>
        <fullName evidence="2">PadR family transcriptional regulator</fullName>
    </submittedName>
</protein>
<dbReference type="Proteomes" id="UP001501470">
    <property type="component" value="Unassembled WGS sequence"/>
</dbReference>
<dbReference type="InterPro" id="IPR005149">
    <property type="entry name" value="Tscrpt_reg_PadR_N"/>
</dbReference>
<dbReference type="InterPro" id="IPR036390">
    <property type="entry name" value="WH_DNA-bd_sf"/>
</dbReference>
<comment type="caution">
    <text evidence="2">The sequence shown here is derived from an EMBL/GenBank/DDBJ whole genome shotgun (WGS) entry which is preliminary data.</text>
</comment>
<dbReference type="Gene3D" id="1.10.10.10">
    <property type="entry name" value="Winged helix-like DNA-binding domain superfamily/Winged helix DNA-binding domain"/>
    <property type="match status" value="1"/>
</dbReference>
<dbReference type="SUPFAM" id="SSF46785">
    <property type="entry name" value="Winged helix' DNA-binding domain"/>
    <property type="match status" value="1"/>
</dbReference>
<evidence type="ECO:0000259" key="1">
    <source>
        <dbReference type="Pfam" id="PF03551"/>
    </source>
</evidence>
<keyword evidence="3" id="KW-1185">Reference proteome</keyword>
<reference evidence="2 3" key="1">
    <citation type="journal article" date="2019" name="Int. J. Syst. Evol. Microbiol.">
        <title>The Global Catalogue of Microorganisms (GCM) 10K type strain sequencing project: providing services to taxonomists for standard genome sequencing and annotation.</title>
        <authorList>
            <consortium name="The Broad Institute Genomics Platform"/>
            <consortium name="The Broad Institute Genome Sequencing Center for Infectious Disease"/>
            <person name="Wu L."/>
            <person name="Ma J."/>
        </authorList>
    </citation>
    <scope>NUCLEOTIDE SEQUENCE [LARGE SCALE GENOMIC DNA]</scope>
    <source>
        <strain evidence="2 3">JCM 15933</strain>
    </source>
</reference>
<gene>
    <name evidence="2" type="ORF">GCM10009827_008450</name>
</gene>
<feature type="domain" description="Transcription regulator PadR N-terminal" evidence="1">
    <location>
        <begin position="7"/>
        <end position="80"/>
    </location>
</feature>
<dbReference type="RefSeq" id="WP_344499646.1">
    <property type="nucleotide sequence ID" value="NZ_BAAAQD010000001.1"/>
</dbReference>
<proteinExistence type="predicted"/>
<name>A0ABN1ZMJ0_9ACTN</name>
<sequence length="178" mass="20199">MSVSRSLLGLLEGQPQYGYTLRQRYDRWFAGGHPVASAQVYSSLRRLADAGLTEQVGVEPGGGPDRRLYGITGAGVEELERWLAEPELPDLRAARQVLFAKIVVALLTSRQPQRILERQRQTHMARMRQLREVRTAGEPIEQLDADFEMFHLEADLRWIDAAGPRIDRIRASLQEHPC</sequence>
<organism evidence="2 3">
    <name type="scientific">Dactylosporangium maewongense</name>
    <dbReference type="NCBI Taxonomy" id="634393"/>
    <lineage>
        <taxon>Bacteria</taxon>
        <taxon>Bacillati</taxon>
        <taxon>Actinomycetota</taxon>
        <taxon>Actinomycetes</taxon>
        <taxon>Micromonosporales</taxon>
        <taxon>Micromonosporaceae</taxon>
        <taxon>Dactylosporangium</taxon>
    </lineage>
</organism>
<dbReference type="Pfam" id="PF03551">
    <property type="entry name" value="PadR"/>
    <property type="match status" value="1"/>
</dbReference>
<dbReference type="EMBL" id="BAAAQD010000001">
    <property type="protein sequence ID" value="GAA1500945.1"/>
    <property type="molecule type" value="Genomic_DNA"/>
</dbReference>
<accession>A0ABN1ZMJ0</accession>